<feature type="chain" id="PRO_5031327323" evidence="3">
    <location>
        <begin position="29"/>
        <end position="428"/>
    </location>
</feature>
<accession>A0A7W2ACT8</accession>
<evidence type="ECO:0000313" key="5">
    <source>
        <dbReference type="EMBL" id="MBA4502468.1"/>
    </source>
</evidence>
<evidence type="ECO:0000256" key="2">
    <source>
        <dbReference type="ARBA" id="ARBA00022729"/>
    </source>
</evidence>
<dbReference type="EMBL" id="JACEMT010000046">
    <property type="protein sequence ID" value="MBA4502468.1"/>
    <property type="molecule type" value="Genomic_DNA"/>
</dbReference>
<keyword evidence="2 3" id="KW-0732">Signal</keyword>
<evidence type="ECO:0000256" key="1">
    <source>
        <dbReference type="ARBA" id="ARBA00010062"/>
    </source>
</evidence>
<dbReference type="Pfam" id="PF13458">
    <property type="entry name" value="Peripla_BP_6"/>
    <property type="match status" value="1"/>
</dbReference>
<protein>
    <submittedName>
        <fullName evidence="5">ABC transporter substrate-binding protein</fullName>
    </submittedName>
</protein>
<comment type="caution">
    <text evidence="5">The sequence shown here is derived from an EMBL/GenBank/DDBJ whole genome shotgun (WGS) entry which is preliminary data.</text>
</comment>
<evidence type="ECO:0000256" key="3">
    <source>
        <dbReference type="SAM" id="SignalP"/>
    </source>
</evidence>
<evidence type="ECO:0000313" key="6">
    <source>
        <dbReference type="Proteomes" id="UP000538931"/>
    </source>
</evidence>
<gene>
    <name evidence="5" type="ORF">H1S06_08840</name>
</gene>
<organism evidence="5 6">
    <name type="scientific">Marinobacterium marinum</name>
    <dbReference type="NCBI Taxonomy" id="2756129"/>
    <lineage>
        <taxon>Bacteria</taxon>
        <taxon>Pseudomonadati</taxon>
        <taxon>Pseudomonadota</taxon>
        <taxon>Gammaproteobacteria</taxon>
        <taxon>Oceanospirillales</taxon>
        <taxon>Oceanospirillaceae</taxon>
        <taxon>Marinobacterium</taxon>
    </lineage>
</organism>
<dbReference type="InterPro" id="IPR051010">
    <property type="entry name" value="BCAA_transport"/>
</dbReference>
<dbReference type="PANTHER" id="PTHR30483">
    <property type="entry name" value="LEUCINE-SPECIFIC-BINDING PROTEIN"/>
    <property type="match status" value="1"/>
</dbReference>
<dbReference type="RefSeq" id="WP_181739290.1">
    <property type="nucleotide sequence ID" value="NZ_JACEMT010000046.1"/>
</dbReference>
<dbReference type="AlphaFoldDB" id="A0A7W2ACT8"/>
<dbReference type="Proteomes" id="UP000538931">
    <property type="component" value="Unassembled WGS sequence"/>
</dbReference>
<dbReference type="SUPFAM" id="SSF53822">
    <property type="entry name" value="Periplasmic binding protein-like I"/>
    <property type="match status" value="1"/>
</dbReference>
<feature type="signal peptide" evidence="3">
    <location>
        <begin position="1"/>
        <end position="28"/>
    </location>
</feature>
<keyword evidence="6" id="KW-1185">Reference proteome</keyword>
<proteinExistence type="inferred from homology"/>
<sequence>MFRLSFLASLIRRLILLPLTFAVLPAQAEITLGAEDAEAQVRVGCLFPLSGRGGLYGRDSAVGIQLALEWLQQQPIQYPHLQIFIADSRSKASRTTRLAREFVRDRGTRFICGVVNSAVAWQVAQVAESERAFFIGTDHASPRLTETDVSPYYFRVNNNSRQSMYAAARYIQDSFQRPGKRPLRISYLGPDYDYGYQMWQDLQQALRQADVPFEIVTALWPRLYEPDYTPYIEALKQQPTDLIINSLWGGDLVAFIEQANQANLFRHAEFANFDTGGNYEVLAALADDMPSGLILSSRHHNNWPQTDYNRWFVQRFHALSGRYPSYAAEGAYAGILAIAEAIRIAGVDADDTEIRTTLEGLRLKLPEDPPGFTSYMDPVTHQLQQVIAIGRSLPASDHPPASKLLGEWKIYPPHPSSRAKTARAADHE</sequence>
<dbReference type="InterPro" id="IPR028082">
    <property type="entry name" value="Peripla_BP_I"/>
</dbReference>
<dbReference type="PANTHER" id="PTHR30483:SF37">
    <property type="entry name" value="ABC TRANSPORTER SUBSTRATE-BINDING PROTEIN"/>
    <property type="match status" value="1"/>
</dbReference>
<dbReference type="Gene3D" id="3.40.50.2300">
    <property type="match status" value="2"/>
</dbReference>
<feature type="domain" description="Leucine-binding protein" evidence="4">
    <location>
        <begin position="40"/>
        <end position="391"/>
    </location>
</feature>
<comment type="similarity">
    <text evidence="1">Belongs to the leucine-binding protein family.</text>
</comment>
<evidence type="ECO:0000259" key="4">
    <source>
        <dbReference type="Pfam" id="PF13458"/>
    </source>
</evidence>
<reference evidence="5 6" key="1">
    <citation type="submission" date="2020-07" db="EMBL/GenBank/DDBJ databases">
        <title>Bacterium isolated from marien macroalgae.</title>
        <authorList>
            <person name="Zhu K."/>
            <person name="Lu D."/>
            <person name="Du Z."/>
        </authorList>
    </citation>
    <scope>NUCLEOTIDE SEQUENCE [LARGE SCALE GENOMIC DNA]</scope>
    <source>
        <strain evidence="5 6">3-1745</strain>
    </source>
</reference>
<dbReference type="CDD" id="cd06330">
    <property type="entry name" value="PBP1_As_SBP-like"/>
    <property type="match status" value="1"/>
</dbReference>
<name>A0A7W2ACT8_9GAMM</name>
<dbReference type="InterPro" id="IPR028081">
    <property type="entry name" value="Leu-bd"/>
</dbReference>